<dbReference type="Pfam" id="PF02321">
    <property type="entry name" value="OEP"/>
    <property type="match status" value="2"/>
</dbReference>
<dbReference type="Gene3D" id="2.20.200.10">
    <property type="entry name" value="Outer membrane efflux proteins (OEP)"/>
    <property type="match status" value="1"/>
</dbReference>
<comment type="caution">
    <text evidence="3">The sequence shown here is derived from an EMBL/GenBank/DDBJ whole genome shotgun (WGS) entry which is preliminary data.</text>
</comment>
<dbReference type="InterPro" id="IPR003423">
    <property type="entry name" value="OMP_efflux"/>
</dbReference>
<keyword evidence="2" id="KW-0812">Transmembrane</keyword>
<dbReference type="PANTHER" id="PTHR30203:SF33">
    <property type="entry name" value="BLR4455 PROTEIN"/>
    <property type="match status" value="1"/>
</dbReference>
<comment type="subcellular location">
    <subcellularLocation>
        <location evidence="2">Cell membrane</location>
        <topology evidence="2">Lipid-anchor</topology>
    </subcellularLocation>
</comment>
<accession>A0ABS3G386</accession>
<evidence type="ECO:0000313" key="4">
    <source>
        <dbReference type="Proteomes" id="UP000664044"/>
    </source>
</evidence>
<keyword evidence="2" id="KW-0449">Lipoprotein</keyword>
<dbReference type="EMBL" id="JAFLNL010000003">
    <property type="protein sequence ID" value="MBO0353872.1"/>
    <property type="molecule type" value="Genomic_DNA"/>
</dbReference>
<dbReference type="SUPFAM" id="SSF56954">
    <property type="entry name" value="Outer membrane efflux proteins (OEP)"/>
    <property type="match status" value="1"/>
</dbReference>
<dbReference type="NCBIfam" id="TIGR01845">
    <property type="entry name" value="outer_NodT"/>
    <property type="match status" value="1"/>
</dbReference>
<organism evidence="3 4">
    <name type="scientific">Flagellimonas aurea</name>
    <dbReference type="NCBI Taxonomy" id="2915619"/>
    <lineage>
        <taxon>Bacteria</taxon>
        <taxon>Pseudomonadati</taxon>
        <taxon>Bacteroidota</taxon>
        <taxon>Flavobacteriia</taxon>
        <taxon>Flavobacteriales</taxon>
        <taxon>Flavobacteriaceae</taxon>
        <taxon>Flagellimonas</taxon>
    </lineage>
</organism>
<keyword evidence="4" id="KW-1185">Reference proteome</keyword>
<sequence>MNNLTTMKTYRNHILLLLISFLFMTSCGITKKYKTPEMETQGLYRTEAGYKDSLKALSALPMETFFTDSLLNGYLDEAMAKNHDMRIAFERIQIAGAMFKQSKRAFLPTLQGNASVARSKLSFTQGYGLVDNVTQYDISLTTSWEADIWGKLGSAKRARLAGLLKAEGAKQAVQSALVANVATKYFQLIALDQQLKVLRETAENRKSYVVTMNKLKQANVVNGAAVVQSEANQFQAELVIPDVERQIRETENGLSVLLGRKPGSIPRSSYDSMAQEVSMELSIGVPSQLLLNRPDVIQSELAFREAFENTNVAQASFYPSFTITGASGFSSFEFDDLFKENVGLFANVAGGLLQPIFNRGTLKANLKVAKSEQQIAYYTFEQTLLTAGQEVSDALFAYQQADIKCEKRIGQLEALNKSVSYTKRLLEYSSQTNYTDVLTSEQNLLSAEMQGIMDVLERKVSVINLYRALGGGWQTMGEDE</sequence>
<gene>
    <name evidence="3" type="ORF">J0656_07575</name>
</gene>
<keyword evidence="2" id="KW-0564">Palmitate</keyword>
<dbReference type="InterPro" id="IPR010131">
    <property type="entry name" value="MdtP/NodT-like"/>
</dbReference>
<evidence type="ECO:0000256" key="1">
    <source>
        <dbReference type="ARBA" id="ARBA00007613"/>
    </source>
</evidence>
<keyword evidence="2" id="KW-1134">Transmembrane beta strand</keyword>
<name>A0ABS3G386_9FLAO</name>
<dbReference type="Proteomes" id="UP000664044">
    <property type="component" value="Unassembled WGS sequence"/>
</dbReference>
<keyword evidence="2" id="KW-0472">Membrane</keyword>
<dbReference type="PANTHER" id="PTHR30203">
    <property type="entry name" value="OUTER MEMBRANE CATION EFFLUX PROTEIN"/>
    <property type="match status" value="1"/>
</dbReference>
<dbReference type="Gene3D" id="1.20.1600.10">
    <property type="entry name" value="Outer membrane efflux proteins (OEP)"/>
    <property type="match status" value="1"/>
</dbReference>
<comment type="similarity">
    <text evidence="1 2">Belongs to the outer membrane factor (OMF) (TC 1.B.17) family.</text>
</comment>
<evidence type="ECO:0000256" key="2">
    <source>
        <dbReference type="RuleBase" id="RU362097"/>
    </source>
</evidence>
<evidence type="ECO:0000313" key="3">
    <source>
        <dbReference type="EMBL" id="MBO0353872.1"/>
    </source>
</evidence>
<reference evidence="3 4" key="1">
    <citation type="submission" date="2021-03" db="EMBL/GenBank/DDBJ databases">
        <title>Muricauda lutimaris sp. nov. and Muricauda ruestringensis sp. nov, two marine members of the Flavobacteriaceae isolated from deep sea sediments of Western Pacific.</title>
        <authorList>
            <person name="Zhao S."/>
            <person name="Liu R."/>
        </authorList>
    </citation>
    <scope>NUCLEOTIDE SEQUENCE [LARGE SCALE GENOMIC DNA]</scope>
    <source>
        <strain evidence="3 4">BC31-1-A7</strain>
    </source>
</reference>
<protein>
    <submittedName>
        <fullName evidence="3">TolC family protein</fullName>
    </submittedName>
</protein>
<proteinExistence type="inferred from homology"/>